<sequence>MDAGHVLLNDQGPATGNRWTAWEVSDGRIQSGLAGIIFGPAYISAVLTKDHTIGDTVLETNTPIPTGTTTVYIGPDAPGGKPSQRPAIPAARAPLPTP</sequence>
<keyword evidence="3" id="KW-1185">Reference proteome</keyword>
<feature type="compositionally biased region" description="Low complexity" evidence="1">
    <location>
        <begin position="86"/>
        <end position="98"/>
    </location>
</feature>
<dbReference type="Proteomes" id="UP000325307">
    <property type="component" value="Unassembled WGS sequence"/>
</dbReference>
<gene>
    <name evidence="2" type="ORF">NCCP1664_01860</name>
</gene>
<name>A0A5A7NMA1_9MICC</name>
<organism evidence="2 3">
    <name type="scientific">Zafaria cholistanensis</name>
    <dbReference type="NCBI Taxonomy" id="1682741"/>
    <lineage>
        <taxon>Bacteria</taxon>
        <taxon>Bacillati</taxon>
        <taxon>Actinomycetota</taxon>
        <taxon>Actinomycetes</taxon>
        <taxon>Micrococcales</taxon>
        <taxon>Micrococcaceae</taxon>
        <taxon>Zafaria</taxon>
    </lineage>
</organism>
<accession>A0A5A7NMA1</accession>
<comment type="caution">
    <text evidence="2">The sequence shown here is derived from an EMBL/GenBank/DDBJ whole genome shotgun (WGS) entry which is preliminary data.</text>
</comment>
<dbReference type="EMBL" id="BKDJ01000001">
    <property type="protein sequence ID" value="GER21689.1"/>
    <property type="molecule type" value="Genomic_DNA"/>
</dbReference>
<evidence type="ECO:0000313" key="3">
    <source>
        <dbReference type="Proteomes" id="UP000325307"/>
    </source>
</evidence>
<protein>
    <submittedName>
        <fullName evidence="2">Uncharacterized protein</fullName>
    </submittedName>
</protein>
<evidence type="ECO:0000313" key="2">
    <source>
        <dbReference type="EMBL" id="GER21689.1"/>
    </source>
</evidence>
<dbReference type="AlphaFoldDB" id="A0A5A7NMA1"/>
<reference evidence="2 3" key="1">
    <citation type="submission" date="2019-09" db="EMBL/GenBank/DDBJ databases">
        <title>Arthrobacter zafarii sp. nov., a moderately thermotolerant and halotolerant actinobacterium isolated from Cholistan desert soil of Pakistan.</title>
        <authorList>
            <person name="Amin A."/>
            <person name="Ahmed I."/>
            <person name="Khalid N."/>
            <person name="Schumann P."/>
            <person name="Busse H.J."/>
            <person name="Khan I.U."/>
            <person name="Li S."/>
            <person name="Li W.J."/>
        </authorList>
    </citation>
    <scope>NUCLEOTIDE SEQUENCE [LARGE SCALE GENOMIC DNA]</scope>
    <source>
        <strain evidence="2 3">NCCP-1664</strain>
    </source>
</reference>
<feature type="region of interest" description="Disordered" evidence="1">
    <location>
        <begin position="74"/>
        <end position="98"/>
    </location>
</feature>
<evidence type="ECO:0000256" key="1">
    <source>
        <dbReference type="SAM" id="MobiDB-lite"/>
    </source>
</evidence>
<proteinExistence type="predicted"/>